<comment type="similarity">
    <text evidence="1">Belongs to the helicase family.</text>
</comment>
<organism evidence="3 4">
    <name type="scientific">Pisolithus tinctorius Marx 270</name>
    <dbReference type="NCBI Taxonomy" id="870435"/>
    <lineage>
        <taxon>Eukaryota</taxon>
        <taxon>Fungi</taxon>
        <taxon>Dikarya</taxon>
        <taxon>Basidiomycota</taxon>
        <taxon>Agaricomycotina</taxon>
        <taxon>Agaricomycetes</taxon>
        <taxon>Agaricomycetidae</taxon>
        <taxon>Boletales</taxon>
        <taxon>Sclerodermatineae</taxon>
        <taxon>Pisolithaceae</taxon>
        <taxon>Pisolithus</taxon>
    </lineage>
</organism>
<keyword evidence="1" id="KW-0347">Helicase</keyword>
<dbReference type="InterPro" id="IPR027417">
    <property type="entry name" value="P-loop_NTPase"/>
</dbReference>
<protein>
    <recommendedName>
        <fullName evidence="1">ATP-dependent DNA helicase</fullName>
        <ecNumber evidence="1">5.6.2.3</ecNumber>
    </recommendedName>
</protein>
<evidence type="ECO:0000259" key="2">
    <source>
        <dbReference type="Pfam" id="PF05970"/>
    </source>
</evidence>
<dbReference type="EC" id="5.6.2.3" evidence="1"/>
<keyword evidence="4" id="KW-1185">Reference proteome</keyword>
<accession>A0A0C3JSQ9</accession>
<feature type="domain" description="DNA helicase Pif1-like DEAD-box helicase" evidence="2">
    <location>
        <begin position="2"/>
        <end position="86"/>
    </location>
</feature>
<keyword evidence="1" id="KW-0378">Hydrolase</keyword>
<dbReference type="Gene3D" id="3.40.50.300">
    <property type="entry name" value="P-loop containing nucleotide triphosphate hydrolases"/>
    <property type="match status" value="1"/>
</dbReference>
<dbReference type="STRING" id="870435.A0A0C3JSQ9"/>
<proteinExistence type="inferred from homology"/>
<dbReference type="GO" id="GO:0016887">
    <property type="term" value="F:ATP hydrolysis activity"/>
    <property type="evidence" value="ECO:0007669"/>
    <property type="project" value="RHEA"/>
</dbReference>
<keyword evidence="1" id="KW-0227">DNA damage</keyword>
<dbReference type="AlphaFoldDB" id="A0A0C3JSQ9"/>
<dbReference type="PANTHER" id="PTHR10492:SF57">
    <property type="entry name" value="ATP-DEPENDENT DNA HELICASE"/>
    <property type="match status" value="1"/>
</dbReference>
<keyword evidence="1" id="KW-0067">ATP-binding</keyword>
<name>A0A0C3JSQ9_PISTI</name>
<dbReference type="OrthoDB" id="3366231at2759"/>
<dbReference type="Proteomes" id="UP000054217">
    <property type="component" value="Unassembled WGS sequence"/>
</dbReference>
<dbReference type="GO" id="GO:0043139">
    <property type="term" value="F:5'-3' DNA helicase activity"/>
    <property type="evidence" value="ECO:0007669"/>
    <property type="project" value="UniProtKB-EC"/>
</dbReference>
<keyword evidence="1" id="KW-0547">Nucleotide-binding</keyword>
<evidence type="ECO:0000313" key="4">
    <source>
        <dbReference type="Proteomes" id="UP000054217"/>
    </source>
</evidence>
<gene>
    <name evidence="3" type="ORF">M404DRAFT_91543</name>
</gene>
<feature type="non-terminal residue" evidence="3">
    <location>
        <position position="87"/>
    </location>
</feature>
<keyword evidence="1" id="KW-0234">DNA repair</keyword>
<sequence>VPVNDNNEMLILSIHPGTPHAELTKTASLIIWDEAPMANKAVLSCVDNICRQIMGCDSPFRGKAIILLGDFCQTCPVIPGGSHVQVV</sequence>
<evidence type="ECO:0000256" key="1">
    <source>
        <dbReference type="RuleBase" id="RU363044"/>
    </source>
</evidence>
<feature type="non-terminal residue" evidence="3">
    <location>
        <position position="1"/>
    </location>
</feature>
<dbReference type="GO" id="GO:0005524">
    <property type="term" value="F:ATP binding"/>
    <property type="evidence" value="ECO:0007669"/>
    <property type="project" value="UniProtKB-KW"/>
</dbReference>
<dbReference type="HOGENOM" id="CLU_001324_8_2_1"/>
<dbReference type="InParanoid" id="A0A0C3JSQ9"/>
<comment type="cofactor">
    <cofactor evidence="1">
        <name>Mg(2+)</name>
        <dbReference type="ChEBI" id="CHEBI:18420"/>
    </cofactor>
</comment>
<dbReference type="GO" id="GO:0000723">
    <property type="term" value="P:telomere maintenance"/>
    <property type="evidence" value="ECO:0007669"/>
    <property type="project" value="InterPro"/>
</dbReference>
<keyword evidence="1" id="KW-0233">DNA recombination</keyword>
<dbReference type="PANTHER" id="PTHR10492">
    <property type="match status" value="1"/>
</dbReference>
<dbReference type="Pfam" id="PF05970">
    <property type="entry name" value="PIF1"/>
    <property type="match status" value="1"/>
</dbReference>
<reference evidence="3 4" key="1">
    <citation type="submission" date="2014-04" db="EMBL/GenBank/DDBJ databases">
        <authorList>
            <consortium name="DOE Joint Genome Institute"/>
            <person name="Kuo A."/>
            <person name="Kohler A."/>
            <person name="Costa M.D."/>
            <person name="Nagy L.G."/>
            <person name="Floudas D."/>
            <person name="Copeland A."/>
            <person name="Barry K.W."/>
            <person name="Cichocki N."/>
            <person name="Veneault-Fourrey C."/>
            <person name="LaButti K."/>
            <person name="Lindquist E.A."/>
            <person name="Lipzen A."/>
            <person name="Lundell T."/>
            <person name="Morin E."/>
            <person name="Murat C."/>
            <person name="Sun H."/>
            <person name="Tunlid A."/>
            <person name="Henrissat B."/>
            <person name="Grigoriev I.V."/>
            <person name="Hibbett D.S."/>
            <person name="Martin F."/>
            <person name="Nordberg H.P."/>
            <person name="Cantor M.N."/>
            <person name="Hua S.X."/>
        </authorList>
    </citation>
    <scope>NUCLEOTIDE SEQUENCE [LARGE SCALE GENOMIC DNA]</scope>
    <source>
        <strain evidence="3 4">Marx 270</strain>
    </source>
</reference>
<reference evidence="4" key="2">
    <citation type="submission" date="2015-01" db="EMBL/GenBank/DDBJ databases">
        <title>Evolutionary Origins and Diversification of the Mycorrhizal Mutualists.</title>
        <authorList>
            <consortium name="DOE Joint Genome Institute"/>
            <consortium name="Mycorrhizal Genomics Consortium"/>
            <person name="Kohler A."/>
            <person name="Kuo A."/>
            <person name="Nagy L.G."/>
            <person name="Floudas D."/>
            <person name="Copeland A."/>
            <person name="Barry K.W."/>
            <person name="Cichocki N."/>
            <person name="Veneault-Fourrey C."/>
            <person name="LaButti K."/>
            <person name="Lindquist E.A."/>
            <person name="Lipzen A."/>
            <person name="Lundell T."/>
            <person name="Morin E."/>
            <person name="Murat C."/>
            <person name="Riley R."/>
            <person name="Ohm R."/>
            <person name="Sun H."/>
            <person name="Tunlid A."/>
            <person name="Henrissat B."/>
            <person name="Grigoriev I.V."/>
            <person name="Hibbett D.S."/>
            <person name="Martin F."/>
        </authorList>
    </citation>
    <scope>NUCLEOTIDE SEQUENCE [LARGE SCALE GENOMIC DNA]</scope>
    <source>
        <strain evidence="4">Marx 270</strain>
    </source>
</reference>
<dbReference type="GO" id="GO:0006310">
    <property type="term" value="P:DNA recombination"/>
    <property type="evidence" value="ECO:0007669"/>
    <property type="project" value="UniProtKB-KW"/>
</dbReference>
<comment type="catalytic activity">
    <reaction evidence="1">
        <text>ATP + H2O = ADP + phosphate + H(+)</text>
        <dbReference type="Rhea" id="RHEA:13065"/>
        <dbReference type="ChEBI" id="CHEBI:15377"/>
        <dbReference type="ChEBI" id="CHEBI:15378"/>
        <dbReference type="ChEBI" id="CHEBI:30616"/>
        <dbReference type="ChEBI" id="CHEBI:43474"/>
        <dbReference type="ChEBI" id="CHEBI:456216"/>
        <dbReference type="EC" id="5.6.2.3"/>
    </reaction>
</comment>
<dbReference type="InterPro" id="IPR010285">
    <property type="entry name" value="DNA_helicase_pif1-like_DEAD"/>
</dbReference>
<evidence type="ECO:0000313" key="3">
    <source>
        <dbReference type="EMBL" id="KIO00512.1"/>
    </source>
</evidence>
<dbReference type="EMBL" id="KN831995">
    <property type="protein sequence ID" value="KIO00512.1"/>
    <property type="molecule type" value="Genomic_DNA"/>
</dbReference>
<dbReference type="GO" id="GO:0006281">
    <property type="term" value="P:DNA repair"/>
    <property type="evidence" value="ECO:0007669"/>
    <property type="project" value="UniProtKB-KW"/>
</dbReference>